<keyword evidence="10" id="KW-1185">Reference proteome</keyword>
<dbReference type="InterPro" id="IPR052337">
    <property type="entry name" value="SAT4-like"/>
</dbReference>
<evidence type="ECO:0000256" key="5">
    <source>
        <dbReference type="ARBA" id="ARBA00038359"/>
    </source>
</evidence>
<evidence type="ECO:0000313" key="9">
    <source>
        <dbReference type="EMBL" id="KAF2840860.1"/>
    </source>
</evidence>
<comment type="caution">
    <text evidence="9">The sequence shown here is derived from an EMBL/GenBank/DDBJ whole genome shotgun (WGS) entry which is preliminary data.</text>
</comment>
<dbReference type="EMBL" id="MU006092">
    <property type="protein sequence ID" value="KAF2840860.1"/>
    <property type="molecule type" value="Genomic_DNA"/>
</dbReference>
<evidence type="ECO:0000313" key="10">
    <source>
        <dbReference type="Proteomes" id="UP000799429"/>
    </source>
</evidence>
<accession>A0A9P4SFK7</accession>
<evidence type="ECO:0000256" key="7">
    <source>
        <dbReference type="SAM" id="Phobius"/>
    </source>
</evidence>
<feature type="transmembrane region" description="Helical" evidence="7">
    <location>
        <begin position="53"/>
        <end position="74"/>
    </location>
</feature>
<comment type="subcellular location">
    <subcellularLocation>
        <location evidence="1">Membrane</location>
        <topology evidence="1">Multi-pass membrane protein</topology>
    </subcellularLocation>
</comment>
<evidence type="ECO:0000256" key="4">
    <source>
        <dbReference type="ARBA" id="ARBA00023136"/>
    </source>
</evidence>
<name>A0A9P4SFK7_9PEZI</name>
<comment type="similarity">
    <text evidence="5">Belongs to the SAT4 family.</text>
</comment>
<protein>
    <submittedName>
        <fullName evidence="9">Integral membrane protein</fullName>
    </submittedName>
</protein>
<dbReference type="OrthoDB" id="5331848at2759"/>
<dbReference type="Proteomes" id="UP000799429">
    <property type="component" value="Unassembled WGS sequence"/>
</dbReference>
<evidence type="ECO:0000256" key="2">
    <source>
        <dbReference type="ARBA" id="ARBA00022692"/>
    </source>
</evidence>
<feature type="transmembrane region" description="Helical" evidence="7">
    <location>
        <begin position="20"/>
        <end position="41"/>
    </location>
</feature>
<feature type="transmembrane region" description="Helical" evidence="7">
    <location>
        <begin position="174"/>
        <end position="201"/>
    </location>
</feature>
<evidence type="ECO:0000256" key="3">
    <source>
        <dbReference type="ARBA" id="ARBA00022989"/>
    </source>
</evidence>
<sequence>MSAPQQLPPHIAQQDIGPSILAICCTLTVIATFFVAARLYVRSKILSRVGLDDWLIIVSMICGYLMLGLTIAAVRAGNGRHFAVLTDKQKSDAILYTIAGFCPGIFSFGIPKLAVVALLTKITNPSRRHRIFLWAMTGSCLLILFGCVIILFAQCTPARSQWDFSVKGTCWSRWILVYYAIAAGSISAAVDLYLAIYPAVVLYNLQMNLKKKLALSIALGLGSVATAVAIYKCTRLPALASADFSYDASGITIWTSIEGNSIIIAACIPTLQPLFDLVLGKRVFGSTGDKHYGNGYGSRNGVKTPNHIELSSNSGIKSSSKHRKIGISDVTLAQDSQESILGSENERPEHGKGTFWIRLYGLPTALVLIAKIERAKRD</sequence>
<feature type="region of interest" description="Disordered" evidence="6">
    <location>
        <begin position="303"/>
        <end position="322"/>
    </location>
</feature>
<organism evidence="9 10">
    <name type="scientific">Patellaria atrata CBS 101060</name>
    <dbReference type="NCBI Taxonomy" id="1346257"/>
    <lineage>
        <taxon>Eukaryota</taxon>
        <taxon>Fungi</taxon>
        <taxon>Dikarya</taxon>
        <taxon>Ascomycota</taxon>
        <taxon>Pezizomycotina</taxon>
        <taxon>Dothideomycetes</taxon>
        <taxon>Dothideomycetes incertae sedis</taxon>
        <taxon>Patellariales</taxon>
        <taxon>Patellariaceae</taxon>
        <taxon>Patellaria</taxon>
    </lineage>
</organism>
<evidence type="ECO:0000256" key="6">
    <source>
        <dbReference type="SAM" id="MobiDB-lite"/>
    </source>
</evidence>
<dbReference type="GO" id="GO:0016020">
    <property type="term" value="C:membrane"/>
    <property type="evidence" value="ECO:0007669"/>
    <property type="project" value="UniProtKB-SubCell"/>
</dbReference>
<dbReference type="PANTHER" id="PTHR33048">
    <property type="entry name" value="PTH11-LIKE INTEGRAL MEMBRANE PROTEIN (AFU_ORTHOLOGUE AFUA_5G11245)"/>
    <property type="match status" value="1"/>
</dbReference>
<keyword evidence="4 7" id="KW-0472">Membrane</keyword>
<dbReference type="AlphaFoldDB" id="A0A9P4SFK7"/>
<proteinExistence type="inferred from homology"/>
<feature type="transmembrane region" description="Helical" evidence="7">
    <location>
        <begin position="131"/>
        <end position="154"/>
    </location>
</feature>
<dbReference type="PANTHER" id="PTHR33048:SF155">
    <property type="entry name" value="INTEGRAL MEMBRANE PROTEIN"/>
    <property type="match status" value="1"/>
</dbReference>
<evidence type="ECO:0000259" key="8">
    <source>
        <dbReference type="Pfam" id="PF20684"/>
    </source>
</evidence>
<evidence type="ECO:0000256" key="1">
    <source>
        <dbReference type="ARBA" id="ARBA00004141"/>
    </source>
</evidence>
<dbReference type="Pfam" id="PF20684">
    <property type="entry name" value="Fung_rhodopsin"/>
    <property type="match status" value="1"/>
</dbReference>
<feature type="transmembrane region" description="Helical" evidence="7">
    <location>
        <begin position="94"/>
        <end position="119"/>
    </location>
</feature>
<keyword evidence="3 7" id="KW-1133">Transmembrane helix</keyword>
<dbReference type="InterPro" id="IPR049326">
    <property type="entry name" value="Rhodopsin_dom_fungi"/>
</dbReference>
<feature type="domain" description="Rhodopsin" evidence="8">
    <location>
        <begin position="37"/>
        <end position="275"/>
    </location>
</feature>
<reference evidence="9" key="1">
    <citation type="journal article" date="2020" name="Stud. Mycol.">
        <title>101 Dothideomycetes genomes: a test case for predicting lifestyles and emergence of pathogens.</title>
        <authorList>
            <person name="Haridas S."/>
            <person name="Albert R."/>
            <person name="Binder M."/>
            <person name="Bloem J."/>
            <person name="Labutti K."/>
            <person name="Salamov A."/>
            <person name="Andreopoulos B."/>
            <person name="Baker S."/>
            <person name="Barry K."/>
            <person name="Bills G."/>
            <person name="Bluhm B."/>
            <person name="Cannon C."/>
            <person name="Castanera R."/>
            <person name="Culley D."/>
            <person name="Daum C."/>
            <person name="Ezra D."/>
            <person name="Gonzalez J."/>
            <person name="Henrissat B."/>
            <person name="Kuo A."/>
            <person name="Liang C."/>
            <person name="Lipzen A."/>
            <person name="Lutzoni F."/>
            <person name="Magnuson J."/>
            <person name="Mondo S."/>
            <person name="Nolan M."/>
            <person name="Ohm R."/>
            <person name="Pangilinan J."/>
            <person name="Park H.-J."/>
            <person name="Ramirez L."/>
            <person name="Alfaro M."/>
            <person name="Sun H."/>
            <person name="Tritt A."/>
            <person name="Yoshinaga Y."/>
            <person name="Zwiers L.-H."/>
            <person name="Turgeon B."/>
            <person name="Goodwin S."/>
            <person name="Spatafora J."/>
            <person name="Crous P."/>
            <person name="Grigoriev I."/>
        </authorList>
    </citation>
    <scope>NUCLEOTIDE SEQUENCE</scope>
    <source>
        <strain evidence="9">CBS 101060</strain>
    </source>
</reference>
<gene>
    <name evidence="9" type="ORF">M501DRAFT_1023216</name>
</gene>
<feature type="transmembrane region" description="Helical" evidence="7">
    <location>
        <begin position="213"/>
        <end position="231"/>
    </location>
</feature>
<keyword evidence="2 7" id="KW-0812">Transmembrane</keyword>